<dbReference type="Proteomes" id="UP000233837">
    <property type="component" value="Unassembled WGS sequence"/>
</dbReference>
<proteinExistence type="predicted"/>
<evidence type="ECO:0000313" key="2">
    <source>
        <dbReference type="Proteomes" id="UP000233837"/>
    </source>
</evidence>
<protein>
    <submittedName>
        <fullName evidence="1">Uncharacterized protein</fullName>
    </submittedName>
</protein>
<name>A0A2I0VDL1_9ASPA</name>
<gene>
    <name evidence="1" type="ORF">MA16_Dca029228</name>
</gene>
<organism evidence="1 2">
    <name type="scientific">Dendrobium catenatum</name>
    <dbReference type="NCBI Taxonomy" id="906689"/>
    <lineage>
        <taxon>Eukaryota</taxon>
        <taxon>Viridiplantae</taxon>
        <taxon>Streptophyta</taxon>
        <taxon>Embryophyta</taxon>
        <taxon>Tracheophyta</taxon>
        <taxon>Spermatophyta</taxon>
        <taxon>Magnoliopsida</taxon>
        <taxon>Liliopsida</taxon>
        <taxon>Asparagales</taxon>
        <taxon>Orchidaceae</taxon>
        <taxon>Epidendroideae</taxon>
        <taxon>Malaxideae</taxon>
        <taxon>Dendrobiinae</taxon>
        <taxon>Dendrobium</taxon>
    </lineage>
</organism>
<reference evidence="1 2" key="2">
    <citation type="journal article" date="2017" name="Nature">
        <title>The Apostasia genome and the evolution of orchids.</title>
        <authorList>
            <person name="Zhang G.Q."/>
            <person name="Liu K.W."/>
            <person name="Li Z."/>
            <person name="Lohaus R."/>
            <person name="Hsiao Y.Y."/>
            <person name="Niu S.C."/>
            <person name="Wang J.Y."/>
            <person name="Lin Y.C."/>
            <person name="Xu Q."/>
            <person name="Chen L.J."/>
            <person name="Yoshida K."/>
            <person name="Fujiwara S."/>
            <person name="Wang Z.W."/>
            <person name="Zhang Y.Q."/>
            <person name="Mitsuda N."/>
            <person name="Wang M."/>
            <person name="Liu G.H."/>
            <person name="Pecoraro L."/>
            <person name="Huang H.X."/>
            <person name="Xiao X.J."/>
            <person name="Lin M."/>
            <person name="Wu X.Y."/>
            <person name="Wu W.L."/>
            <person name="Chen Y.Y."/>
            <person name="Chang S.B."/>
            <person name="Sakamoto S."/>
            <person name="Ohme-Takagi M."/>
            <person name="Yagi M."/>
            <person name="Zeng S.J."/>
            <person name="Shen C.Y."/>
            <person name="Yeh C.M."/>
            <person name="Luo Y.B."/>
            <person name="Tsai W.C."/>
            <person name="Van de Peer Y."/>
            <person name="Liu Z.J."/>
        </authorList>
    </citation>
    <scope>NUCLEOTIDE SEQUENCE [LARGE SCALE GENOMIC DNA]</scope>
    <source>
        <tissue evidence="1">The whole plant</tissue>
    </source>
</reference>
<dbReference type="EMBL" id="KZ504669">
    <property type="protein sequence ID" value="PKU61495.1"/>
    <property type="molecule type" value="Genomic_DNA"/>
</dbReference>
<sequence length="55" mass="6256">MGCCRTPYRLTRLSAMDISALASMKSAAKCNMWCKLQNPANHQVFERKLRLRPTG</sequence>
<reference evidence="1 2" key="1">
    <citation type="journal article" date="2016" name="Sci. Rep.">
        <title>The Dendrobium catenatum Lindl. genome sequence provides insights into polysaccharide synthase, floral development and adaptive evolution.</title>
        <authorList>
            <person name="Zhang G.Q."/>
            <person name="Xu Q."/>
            <person name="Bian C."/>
            <person name="Tsai W.C."/>
            <person name="Yeh C.M."/>
            <person name="Liu K.W."/>
            <person name="Yoshida K."/>
            <person name="Zhang L.S."/>
            <person name="Chang S.B."/>
            <person name="Chen F."/>
            <person name="Shi Y."/>
            <person name="Su Y.Y."/>
            <person name="Zhang Y.Q."/>
            <person name="Chen L.J."/>
            <person name="Yin Y."/>
            <person name="Lin M."/>
            <person name="Huang H."/>
            <person name="Deng H."/>
            <person name="Wang Z.W."/>
            <person name="Zhu S.L."/>
            <person name="Zhao X."/>
            <person name="Deng C."/>
            <person name="Niu S.C."/>
            <person name="Huang J."/>
            <person name="Wang M."/>
            <person name="Liu G.H."/>
            <person name="Yang H.J."/>
            <person name="Xiao X.J."/>
            <person name="Hsiao Y.Y."/>
            <person name="Wu W.L."/>
            <person name="Chen Y.Y."/>
            <person name="Mitsuda N."/>
            <person name="Ohme-Takagi M."/>
            <person name="Luo Y.B."/>
            <person name="Van de Peer Y."/>
            <person name="Liu Z.J."/>
        </authorList>
    </citation>
    <scope>NUCLEOTIDE SEQUENCE [LARGE SCALE GENOMIC DNA]</scope>
    <source>
        <tissue evidence="1">The whole plant</tissue>
    </source>
</reference>
<dbReference type="PANTHER" id="PTHR33220">
    <property type="entry name" value="BNAA09G04420D PROTEIN"/>
    <property type="match status" value="1"/>
</dbReference>
<dbReference type="AlphaFoldDB" id="A0A2I0VDL1"/>
<dbReference type="PANTHER" id="PTHR33220:SF5">
    <property type="entry name" value="RRNA INTRON-ENCODED HOMING ENDONUCLEASE"/>
    <property type="match status" value="1"/>
</dbReference>
<evidence type="ECO:0000313" key="1">
    <source>
        <dbReference type="EMBL" id="PKU61495.1"/>
    </source>
</evidence>
<keyword evidence="2" id="KW-1185">Reference proteome</keyword>
<accession>A0A2I0VDL1</accession>